<sequence length="573" mass="63867">MTALSPALLCRKRAFLSLQRFFSNAAKTKEEEWQDIQRKRKTEWKRQQKGSHFLDNMVLQVRGGHGGDGGVAFHREKYKPFGPPSGGDGGRGGDVYIMPTRHLTSLSSVPRTASAEPGGHGGGSWLNGRNGRPLVIRVPLGTVVREVTRGEPYYVPDEWEDEEARLKGLAPIDRREKMREARWVHYPAYTQENMERDAFVDAEAMLYEQERERKFARRRRQLEAPIQLDLDREFTKEEDVDAPLGVRKHEPMGVLVATGGPGGLGNPHFLGENNRSPKYATRGRPGERVTLALELKLVADIGLVGFPNAGKSTLLRALTGGRVKTEVAGYAFTTLNPVVGVVRVAGDGTFEGSLSSVHEFTDTALEELEEREAMERGDFAFMETRNRAAAEDQLRAGHHFDLVERFRFTVADNPGLIERASENVGLGHSFLKSMERSLALVYVVDLSGEDPQKELSVLRDELEKYQPMLSEKACMVIANKADLLGGAEAEGADGEAHVDAEARAKAIEEAKAKLQRLEDYVKSEFSPAMDVVPVSARYSQNMQRVVTLMQRHVEEARVRMAEAEEREAAEEDQ</sequence>
<dbReference type="RefSeq" id="XP_003030963.1">
    <property type="nucleotide sequence ID" value="XM_003030917.1"/>
</dbReference>
<dbReference type="Gene3D" id="3.40.50.300">
    <property type="entry name" value="P-loop containing nucleotide triphosphate hydrolases"/>
    <property type="match status" value="1"/>
</dbReference>
<dbReference type="InParanoid" id="D8Q7Q4"/>
<dbReference type="PROSITE" id="PS51883">
    <property type="entry name" value="OBG"/>
    <property type="match status" value="1"/>
</dbReference>
<accession>D8Q7Q4</accession>
<protein>
    <recommendedName>
        <fullName evidence="9">GTPase</fullName>
    </recommendedName>
</protein>
<dbReference type="STRING" id="578458.D8Q7Q4"/>
<evidence type="ECO:0000256" key="3">
    <source>
        <dbReference type="SAM" id="Coils"/>
    </source>
</evidence>
<keyword evidence="2" id="KW-0342">GTP-binding</keyword>
<dbReference type="OMA" id="PRVGHWE"/>
<keyword evidence="1" id="KW-0547">Nucleotide-binding</keyword>
<dbReference type="eggNOG" id="KOG1489">
    <property type="taxonomic scope" value="Eukaryota"/>
</dbReference>
<dbReference type="InterPro" id="IPR031167">
    <property type="entry name" value="G_OBG"/>
</dbReference>
<dbReference type="VEuPathDB" id="FungiDB:SCHCODRAFT_02504535"/>
<dbReference type="InterPro" id="IPR036726">
    <property type="entry name" value="GTP1_OBG_dom_sf"/>
</dbReference>
<dbReference type="SUPFAM" id="SSF52540">
    <property type="entry name" value="P-loop containing nucleoside triphosphate hydrolases"/>
    <property type="match status" value="1"/>
</dbReference>
<dbReference type="HOGENOM" id="CLU_011747_2_6_1"/>
<name>D8Q7Q4_SCHCM</name>
<proteinExistence type="predicted"/>
<dbReference type="Proteomes" id="UP000007431">
    <property type="component" value="Unassembled WGS sequence"/>
</dbReference>
<dbReference type="InterPro" id="IPR006073">
    <property type="entry name" value="GTP-bd"/>
</dbReference>
<evidence type="ECO:0000256" key="2">
    <source>
        <dbReference type="ARBA" id="ARBA00023134"/>
    </source>
</evidence>
<gene>
    <name evidence="7" type="ORF">SCHCODRAFT_68519</name>
</gene>
<evidence type="ECO:0000259" key="6">
    <source>
        <dbReference type="PROSITE" id="PS51883"/>
    </source>
</evidence>
<dbReference type="Gene3D" id="2.70.210.12">
    <property type="entry name" value="GTP1/OBG domain"/>
    <property type="match status" value="1"/>
</dbReference>
<dbReference type="PANTHER" id="PTHR11702">
    <property type="entry name" value="DEVELOPMENTALLY REGULATED GTP-BINDING PROTEIN-RELATED"/>
    <property type="match status" value="1"/>
</dbReference>
<evidence type="ECO:0000256" key="1">
    <source>
        <dbReference type="ARBA" id="ARBA00022741"/>
    </source>
</evidence>
<feature type="domain" description="Obg" evidence="6">
    <location>
        <begin position="51"/>
        <end position="298"/>
    </location>
</feature>
<dbReference type="InterPro" id="IPR006169">
    <property type="entry name" value="GTP1_OBG_dom"/>
</dbReference>
<dbReference type="OrthoDB" id="347018at2759"/>
<dbReference type="InterPro" id="IPR027417">
    <property type="entry name" value="P-loop_NTPase"/>
</dbReference>
<dbReference type="GO" id="GO:0042254">
    <property type="term" value="P:ribosome biogenesis"/>
    <property type="evidence" value="ECO:0007669"/>
    <property type="project" value="UniProtKB-UniRule"/>
</dbReference>
<evidence type="ECO:0008006" key="9">
    <source>
        <dbReference type="Google" id="ProtNLM"/>
    </source>
</evidence>
<dbReference type="FunCoup" id="D8Q7Q4">
    <property type="interactions" value="372"/>
</dbReference>
<dbReference type="Pfam" id="PF01018">
    <property type="entry name" value="GTP1_OBG"/>
    <property type="match status" value="2"/>
</dbReference>
<feature type="region of interest" description="Disordered" evidence="4">
    <location>
        <begin position="107"/>
        <end position="128"/>
    </location>
</feature>
<dbReference type="CDD" id="cd01898">
    <property type="entry name" value="Obg"/>
    <property type="match status" value="1"/>
</dbReference>
<keyword evidence="3" id="KW-0175">Coiled coil</keyword>
<dbReference type="PANTHER" id="PTHR11702:SF31">
    <property type="entry name" value="MITOCHONDRIAL RIBOSOME-ASSOCIATED GTPASE 2"/>
    <property type="match status" value="1"/>
</dbReference>
<dbReference type="SUPFAM" id="SSF82051">
    <property type="entry name" value="Obg GTP-binding protein N-terminal domain"/>
    <property type="match status" value="1"/>
</dbReference>
<evidence type="ECO:0000256" key="4">
    <source>
        <dbReference type="SAM" id="MobiDB-lite"/>
    </source>
</evidence>
<dbReference type="GeneID" id="9587571"/>
<feature type="domain" description="OBG-type G" evidence="5">
    <location>
        <begin position="299"/>
        <end position="554"/>
    </location>
</feature>
<feature type="coiled-coil region" evidence="3">
    <location>
        <begin position="546"/>
        <end position="573"/>
    </location>
</feature>
<dbReference type="Pfam" id="PF01926">
    <property type="entry name" value="MMR_HSR1"/>
    <property type="match status" value="1"/>
</dbReference>
<evidence type="ECO:0000313" key="8">
    <source>
        <dbReference type="Proteomes" id="UP000007431"/>
    </source>
</evidence>
<dbReference type="PROSITE" id="PS51710">
    <property type="entry name" value="G_OBG"/>
    <property type="match status" value="1"/>
</dbReference>
<evidence type="ECO:0000259" key="5">
    <source>
        <dbReference type="PROSITE" id="PS51710"/>
    </source>
</evidence>
<dbReference type="KEGG" id="scm:SCHCO_02504535"/>
<dbReference type="EMBL" id="GL377307">
    <property type="protein sequence ID" value="EFI96060.1"/>
    <property type="molecule type" value="Genomic_DNA"/>
</dbReference>
<dbReference type="InterPro" id="IPR045086">
    <property type="entry name" value="OBG_GTPase"/>
</dbReference>
<dbReference type="GO" id="GO:0005739">
    <property type="term" value="C:mitochondrion"/>
    <property type="evidence" value="ECO:0007669"/>
    <property type="project" value="TreeGrafter"/>
</dbReference>
<evidence type="ECO:0000313" key="7">
    <source>
        <dbReference type="EMBL" id="EFI96060.1"/>
    </source>
</evidence>
<reference evidence="7 8" key="1">
    <citation type="journal article" date="2010" name="Nat. Biotechnol.">
        <title>Genome sequence of the model mushroom Schizophyllum commune.</title>
        <authorList>
            <person name="Ohm R.A."/>
            <person name="de Jong J.F."/>
            <person name="Lugones L.G."/>
            <person name="Aerts A."/>
            <person name="Kothe E."/>
            <person name="Stajich J.E."/>
            <person name="de Vries R.P."/>
            <person name="Record E."/>
            <person name="Levasseur A."/>
            <person name="Baker S.E."/>
            <person name="Bartholomew K.A."/>
            <person name="Coutinho P.M."/>
            <person name="Erdmann S."/>
            <person name="Fowler T.J."/>
            <person name="Gathman A.C."/>
            <person name="Lombard V."/>
            <person name="Henrissat B."/>
            <person name="Knabe N."/>
            <person name="Kuees U."/>
            <person name="Lilly W.W."/>
            <person name="Lindquist E."/>
            <person name="Lucas S."/>
            <person name="Magnuson J.K."/>
            <person name="Piumi F."/>
            <person name="Raudaskoski M."/>
            <person name="Salamov A."/>
            <person name="Schmutz J."/>
            <person name="Schwarze F.W.M.R."/>
            <person name="vanKuyk P.A."/>
            <person name="Horton J.S."/>
            <person name="Grigoriev I.V."/>
            <person name="Woesten H.A.B."/>
        </authorList>
    </citation>
    <scope>NUCLEOTIDE SEQUENCE [LARGE SCALE GENOMIC DNA]</scope>
    <source>
        <strain evidence="8">H4-8 / FGSC 9210</strain>
    </source>
</reference>
<keyword evidence="8" id="KW-1185">Reference proteome</keyword>
<dbReference type="GO" id="GO:0005525">
    <property type="term" value="F:GTP binding"/>
    <property type="evidence" value="ECO:0007669"/>
    <property type="project" value="UniProtKB-KW"/>
</dbReference>
<organism evidence="8">
    <name type="scientific">Schizophyllum commune (strain H4-8 / FGSC 9210)</name>
    <name type="common">Split gill fungus</name>
    <dbReference type="NCBI Taxonomy" id="578458"/>
    <lineage>
        <taxon>Eukaryota</taxon>
        <taxon>Fungi</taxon>
        <taxon>Dikarya</taxon>
        <taxon>Basidiomycota</taxon>
        <taxon>Agaricomycotina</taxon>
        <taxon>Agaricomycetes</taxon>
        <taxon>Agaricomycetidae</taxon>
        <taxon>Agaricales</taxon>
        <taxon>Schizophyllaceae</taxon>
        <taxon>Schizophyllum</taxon>
    </lineage>
</organism>
<dbReference type="GO" id="GO:0003924">
    <property type="term" value="F:GTPase activity"/>
    <property type="evidence" value="ECO:0007669"/>
    <property type="project" value="InterPro"/>
</dbReference>
<dbReference type="AlphaFoldDB" id="D8Q7Q4"/>